<dbReference type="Pfam" id="PF07521">
    <property type="entry name" value="RMMBL"/>
    <property type="match status" value="1"/>
</dbReference>
<evidence type="ECO:0000259" key="3">
    <source>
        <dbReference type="SMART" id="SM01027"/>
    </source>
</evidence>
<sequence length="524" mass="58813">MHITFYGAVREVTGSMHLLSTDEDRILLDCGLVQGRRKESAEKNRVLPFDPQILTNMILSHAHIDHSGRIPLLVKKGFGGRIYCTRATADACGFLLPDSAHIQESDAEYLNYKTVRGALSRMRPGEYGNTSKRELQDVRKLLKKNGHKLDVDVINEYIQRFHLKGVEPLYTTFDAEQALKAFEGIPYRNPVTIGSGVTCKLFEAGHILGSAVAMIRYEANGKSRTVCFSGDIGRYDKPILRDPSNHLDGFAKDVDLMIMESTYGNRDHEPVIDLRPRLKKVLNETFEQGGSVLIPSFAYGRTQELLYVIHELYADGEVPAMPVYVDSPLAINITKVFGEHPEVYDKETHETFLQQGKNPFAFKQVKFTSSVEASMALMREESPHIVISASGMCEAGRILHHLRYKIHDPKNTILIVGYMANHTLGRRILEQGTAYEASGRSGEPPIVKILNKEYPLKARVVKIGGFSAHGDRNEMLRFLKQSDLNIKRIAVVHGEEDQSLAFCQRLKDEGYDAMVPRVGETLAI</sequence>
<dbReference type="InterPro" id="IPR050698">
    <property type="entry name" value="MBL"/>
</dbReference>
<dbReference type="EMBL" id="AP021875">
    <property type="protein sequence ID" value="BBO78839.1"/>
    <property type="molecule type" value="Genomic_DNA"/>
</dbReference>
<dbReference type="InterPro" id="IPR036866">
    <property type="entry name" value="RibonucZ/Hydroxyglut_hydro"/>
</dbReference>
<dbReference type="Pfam" id="PF10996">
    <property type="entry name" value="Beta-Casp"/>
    <property type="match status" value="1"/>
</dbReference>
<accession>A0A5K7ZFB9</accession>
<gene>
    <name evidence="4" type="ORF">DSCW_62560</name>
</gene>
<dbReference type="GO" id="GO:0004521">
    <property type="term" value="F:RNA endonuclease activity"/>
    <property type="evidence" value="ECO:0007669"/>
    <property type="project" value="TreeGrafter"/>
</dbReference>
<organism evidence="4 5">
    <name type="scientific">Desulfosarcina widdelii</name>
    <dbReference type="NCBI Taxonomy" id="947919"/>
    <lineage>
        <taxon>Bacteria</taxon>
        <taxon>Pseudomonadati</taxon>
        <taxon>Thermodesulfobacteriota</taxon>
        <taxon>Desulfobacteria</taxon>
        <taxon>Desulfobacterales</taxon>
        <taxon>Desulfosarcinaceae</taxon>
        <taxon>Desulfosarcina</taxon>
    </lineage>
</organism>
<dbReference type="Gene3D" id="3.40.50.10890">
    <property type="match status" value="1"/>
</dbReference>
<dbReference type="PANTHER" id="PTHR11203:SF37">
    <property type="entry name" value="INTEGRATOR COMPLEX SUBUNIT 11"/>
    <property type="match status" value="1"/>
</dbReference>
<dbReference type="SUPFAM" id="SSF56281">
    <property type="entry name" value="Metallo-hydrolase/oxidoreductase"/>
    <property type="match status" value="1"/>
</dbReference>
<dbReference type="InterPro" id="IPR022712">
    <property type="entry name" value="Beta_Casp"/>
</dbReference>
<dbReference type="AlphaFoldDB" id="A0A5K7ZFB9"/>
<dbReference type="InterPro" id="IPR001279">
    <property type="entry name" value="Metallo-B-lactamas"/>
</dbReference>
<protein>
    <submittedName>
        <fullName evidence="4">MBL fold hydrolase</fullName>
    </submittedName>
</protein>
<feature type="domain" description="Metallo-beta-lactamase" evidence="2">
    <location>
        <begin position="13"/>
        <end position="268"/>
    </location>
</feature>
<dbReference type="Gene3D" id="3.60.15.10">
    <property type="entry name" value="Ribonuclease Z/Hydroxyacylglutathione hydrolase-like"/>
    <property type="match status" value="1"/>
</dbReference>
<keyword evidence="5" id="KW-1185">Reference proteome</keyword>
<dbReference type="KEGG" id="dwd:DSCW_62560"/>
<dbReference type="SMART" id="SM01027">
    <property type="entry name" value="Beta-Casp"/>
    <property type="match status" value="1"/>
</dbReference>
<dbReference type="Proteomes" id="UP000427769">
    <property type="component" value="Chromosome"/>
</dbReference>
<evidence type="ECO:0000259" key="2">
    <source>
        <dbReference type="SMART" id="SM00849"/>
    </source>
</evidence>
<dbReference type="Pfam" id="PF00753">
    <property type="entry name" value="Lactamase_B"/>
    <property type="match status" value="1"/>
</dbReference>
<dbReference type="SMART" id="SM00849">
    <property type="entry name" value="Lactamase_B"/>
    <property type="match status" value="1"/>
</dbReference>
<reference evidence="4 5" key="1">
    <citation type="submission" date="2019-11" db="EMBL/GenBank/DDBJ databases">
        <title>Comparative genomics of hydrocarbon-degrading Desulfosarcina strains.</title>
        <authorList>
            <person name="Watanabe M."/>
            <person name="Kojima H."/>
            <person name="Fukui M."/>
        </authorList>
    </citation>
    <scope>NUCLEOTIDE SEQUENCE [LARGE SCALE GENOMIC DNA]</scope>
    <source>
        <strain evidence="4 5">PP31</strain>
    </source>
</reference>
<dbReference type="InterPro" id="IPR011108">
    <property type="entry name" value="RMMBL"/>
</dbReference>
<evidence type="ECO:0000256" key="1">
    <source>
        <dbReference type="ARBA" id="ARBA00022801"/>
    </source>
</evidence>
<name>A0A5K7ZFB9_9BACT</name>
<evidence type="ECO:0000313" key="5">
    <source>
        <dbReference type="Proteomes" id="UP000427769"/>
    </source>
</evidence>
<keyword evidence="1 4" id="KW-0378">Hydrolase</keyword>
<dbReference type="PANTHER" id="PTHR11203">
    <property type="entry name" value="CLEAVAGE AND POLYADENYLATION SPECIFICITY FACTOR FAMILY MEMBER"/>
    <property type="match status" value="1"/>
</dbReference>
<dbReference type="GO" id="GO:0016787">
    <property type="term" value="F:hydrolase activity"/>
    <property type="evidence" value="ECO:0007669"/>
    <property type="project" value="UniProtKB-KW"/>
</dbReference>
<dbReference type="OrthoDB" id="9803916at2"/>
<feature type="domain" description="Beta-Casp" evidence="3">
    <location>
        <begin position="302"/>
        <end position="428"/>
    </location>
</feature>
<proteinExistence type="predicted"/>
<evidence type="ECO:0000313" key="4">
    <source>
        <dbReference type="EMBL" id="BBO78839.1"/>
    </source>
</evidence>
<dbReference type="CDD" id="cd16295">
    <property type="entry name" value="TTHA0252-CPSF-like_MBL-fold"/>
    <property type="match status" value="1"/>
</dbReference>
<dbReference type="RefSeq" id="WP_155307431.1">
    <property type="nucleotide sequence ID" value="NZ_AP021875.1"/>
</dbReference>